<sequence length="77" mass="8534">MKICILVFQAPNTTDAMYCSPFVNVPPLHDSNMLFPTEHPLLTISVLFIFIQAGGAQFLLKRFSLFLGERAGWGFGG</sequence>
<reference evidence="1 2" key="1">
    <citation type="submission" date="2017-01" db="EMBL/GenBank/DDBJ databases">
        <title>Bacillus cereus isolates.</title>
        <authorList>
            <person name="Beno S.M."/>
        </authorList>
    </citation>
    <scope>NUCLEOTIDE SEQUENCE [LARGE SCALE GENOMIC DNA]</scope>
    <source>
        <strain evidence="1 2">FSL K6-1030</strain>
    </source>
</reference>
<proteinExistence type="predicted"/>
<organism evidence="1 2">
    <name type="scientific">Bacillus cereus</name>
    <dbReference type="NCBI Taxonomy" id="1396"/>
    <lineage>
        <taxon>Bacteria</taxon>
        <taxon>Bacillati</taxon>
        <taxon>Bacillota</taxon>
        <taxon>Bacilli</taxon>
        <taxon>Bacillales</taxon>
        <taxon>Bacillaceae</taxon>
        <taxon>Bacillus</taxon>
        <taxon>Bacillus cereus group</taxon>
    </lineage>
</organism>
<comment type="caution">
    <text evidence="1">The sequence shown here is derived from an EMBL/GenBank/DDBJ whole genome shotgun (WGS) entry which is preliminary data.</text>
</comment>
<protein>
    <submittedName>
        <fullName evidence="1">Uncharacterized protein</fullName>
    </submittedName>
</protein>
<dbReference type="AlphaFoldDB" id="A0A9X6GCX7"/>
<evidence type="ECO:0000313" key="2">
    <source>
        <dbReference type="Proteomes" id="UP000190641"/>
    </source>
</evidence>
<accession>A0A9X6GCX7</accession>
<name>A0A9X6GCX7_BACCE</name>
<dbReference type="EMBL" id="MUAU01000201">
    <property type="protein sequence ID" value="OOR71476.1"/>
    <property type="molecule type" value="Genomic_DNA"/>
</dbReference>
<gene>
    <name evidence="1" type="ORF">BLX06_30540</name>
</gene>
<evidence type="ECO:0000313" key="1">
    <source>
        <dbReference type="EMBL" id="OOR71476.1"/>
    </source>
</evidence>
<dbReference type="Proteomes" id="UP000190641">
    <property type="component" value="Unassembled WGS sequence"/>
</dbReference>